<evidence type="ECO:0000256" key="2">
    <source>
        <dbReference type="ARBA" id="ARBA00023125"/>
    </source>
</evidence>
<evidence type="ECO:0000256" key="3">
    <source>
        <dbReference type="ARBA" id="ARBA00023163"/>
    </source>
</evidence>
<dbReference type="PANTHER" id="PTHR30055">
    <property type="entry name" value="HTH-TYPE TRANSCRIPTIONAL REGULATOR RUTR"/>
    <property type="match status" value="1"/>
</dbReference>
<accession>A0ABW4V287</accession>
<dbReference type="SUPFAM" id="SSF48498">
    <property type="entry name" value="Tetracyclin repressor-like, C-terminal domain"/>
    <property type="match status" value="1"/>
</dbReference>
<dbReference type="Gene3D" id="1.10.357.10">
    <property type="entry name" value="Tetracycline Repressor, domain 2"/>
    <property type="match status" value="1"/>
</dbReference>
<reference evidence="7" key="1">
    <citation type="journal article" date="2019" name="Int. J. Syst. Evol. Microbiol.">
        <title>The Global Catalogue of Microorganisms (GCM) 10K type strain sequencing project: providing services to taxonomists for standard genome sequencing and annotation.</title>
        <authorList>
            <consortium name="The Broad Institute Genomics Platform"/>
            <consortium name="The Broad Institute Genome Sequencing Center for Infectious Disease"/>
            <person name="Wu L."/>
            <person name="Ma J."/>
        </authorList>
    </citation>
    <scope>NUCLEOTIDE SEQUENCE [LARGE SCALE GENOMIC DNA]</scope>
    <source>
        <strain evidence="7">CCM 7043</strain>
    </source>
</reference>
<dbReference type="EMBL" id="JBHUHF010000001">
    <property type="protein sequence ID" value="MFD2024891.1"/>
    <property type="molecule type" value="Genomic_DNA"/>
</dbReference>
<organism evidence="6 7">
    <name type="scientific">Promicromonospora aerolata</name>
    <dbReference type="NCBI Taxonomy" id="195749"/>
    <lineage>
        <taxon>Bacteria</taxon>
        <taxon>Bacillati</taxon>
        <taxon>Actinomycetota</taxon>
        <taxon>Actinomycetes</taxon>
        <taxon>Micrococcales</taxon>
        <taxon>Promicromonosporaceae</taxon>
        <taxon>Promicromonospora</taxon>
    </lineage>
</organism>
<dbReference type="Proteomes" id="UP001597338">
    <property type="component" value="Unassembled WGS sequence"/>
</dbReference>
<evidence type="ECO:0000259" key="5">
    <source>
        <dbReference type="PROSITE" id="PS50977"/>
    </source>
</evidence>
<gene>
    <name evidence="6" type="ORF">ACFSL2_05145</name>
</gene>
<evidence type="ECO:0000256" key="1">
    <source>
        <dbReference type="ARBA" id="ARBA00023015"/>
    </source>
</evidence>
<protein>
    <submittedName>
        <fullName evidence="6">TetR/AcrR family transcriptional regulator</fullName>
    </submittedName>
</protein>
<dbReference type="PROSITE" id="PS50977">
    <property type="entry name" value="HTH_TETR_2"/>
    <property type="match status" value="1"/>
</dbReference>
<keyword evidence="2 4" id="KW-0238">DNA-binding</keyword>
<comment type="caution">
    <text evidence="6">The sequence shown here is derived from an EMBL/GenBank/DDBJ whole genome shotgun (WGS) entry which is preliminary data.</text>
</comment>
<dbReference type="InterPro" id="IPR050109">
    <property type="entry name" value="HTH-type_TetR-like_transc_reg"/>
</dbReference>
<dbReference type="SUPFAM" id="SSF46689">
    <property type="entry name" value="Homeodomain-like"/>
    <property type="match status" value="1"/>
</dbReference>
<dbReference type="PRINTS" id="PR00455">
    <property type="entry name" value="HTHTETR"/>
</dbReference>
<evidence type="ECO:0000313" key="6">
    <source>
        <dbReference type="EMBL" id="MFD2024891.1"/>
    </source>
</evidence>
<dbReference type="InterPro" id="IPR001647">
    <property type="entry name" value="HTH_TetR"/>
</dbReference>
<feature type="DNA-binding region" description="H-T-H motif" evidence="4">
    <location>
        <begin position="26"/>
        <end position="45"/>
    </location>
</feature>
<dbReference type="InterPro" id="IPR009057">
    <property type="entry name" value="Homeodomain-like_sf"/>
</dbReference>
<evidence type="ECO:0000256" key="4">
    <source>
        <dbReference type="PROSITE-ProRule" id="PRU00335"/>
    </source>
</evidence>
<name>A0ABW4V287_9MICO</name>
<dbReference type="RefSeq" id="WP_377196814.1">
    <property type="nucleotide sequence ID" value="NZ_JBHUHF010000001.1"/>
</dbReference>
<keyword evidence="1" id="KW-0805">Transcription regulation</keyword>
<dbReference type="InterPro" id="IPR025996">
    <property type="entry name" value="MT1864/Rv1816-like_C"/>
</dbReference>
<dbReference type="Pfam" id="PF13305">
    <property type="entry name" value="TetR_C_33"/>
    <property type="match status" value="1"/>
</dbReference>
<evidence type="ECO:0000313" key="7">
    <source>
        <dbReference type="Proteomes" id="UP001597338"/>
    </source>
</evidence>
<dbReference type="Pfam" id="PF00440">
    <property type="entry name" value="TetR_N"/>
    <property type="match status" value="1"/>
</dbReference>
<sequence>MVTGTREALIDAAAQLLDHGGAEAVTLREVGRRAGVSHNAPYKHFRSKEALLASVAARELREHSLGLSGGSPGATLRAAMHDYVAWALTSPARFKLVFGAWSVESPDLAAAAGSAHAVLVDLVAGAQRDGELPAGDAVRLASLVRALAHGAADLAAAGHLAADGKGNADPQHLVDDLLAYLRTVAQAPGTR</sequence>
<keyword evidence="3" id="KW-0804">Transcription</keyword>
<dbReference type="PANTHER" id="PTHR30055:SF234">
    <property type="entry name" value="HTH-TYPE TRANSCRIPTIONAL REGULATOR BETI"/>
    <property type="match status" value="1"/>
</dbReference>
<feature type="domain" description="HTH tetR-type" evidence="5">
    <location>
        <begin position="3"/>
        <end position="63"/>
    </location>
</feature>
<proteinExistence type="predicted"/>
<keyword evidence="7" id="KW-1185">Reference proteome</keyword>
<dbReference type="InterPro" id="IPR036271">
    <property type="entry name" value="Tet_transcr_reg_TetR-rel_C_sf"/>
</dbReference>